<dbReference type="GO" id="GO:1901605">
    <property type="term" value="P:alpha-amino acid metabolic process"/>
    <property type="evidence" value="ECO:0007669"/>
    <property type="project" value="UniProtKB-ARBA"/>
</dbReference>
<dbReference type="CDD" id="cd00640">
    <property type="entry name" value="Trp-synth-beta_II"/>
    <property type="match status" value="1"/>
</dbReference>
<dbReference type="eggNOG" id="COG0031">
    <property type="taxonomic scope" value="Bacteria"/>
</dbReference>
<evidence type="ECO:0000256" key="2">
    <source>
        <dbReference type="ARBA" id="ARBA00022898"/>
    </source>
</evidence>
<dbReference type="NCBIfam" id="NF040741">
    <property type="entry name" value="ornith_OrtB"/>
    <property type="match status" value="1"/>
</dbReference>
<sequence length="472" mass="51364">MSNQAVEEITGKNKDILFHSVNINYDEFKTGRLAWDYEKFMDIVGLSMDDIRKIAAEVYVGNTPLVELNNINRLVRSISEPGKGARIFLKDEANNPTGSFKDRRALLPVYEAKRAGYPGVIASTSGNYGAAVASQAARRGLKAIICQEVYDDAGNGQPESLEKGRACEAYGAEVQQYTVGPEVFTYVILKLLDDLGYFSASLYLPFSIAGIETVGVEIMEQTVKLTGRQPDVVLVTHAGGGNFTGAARGLKKAGYTGKTVGISVNLADLDSHDDAVFARKSFSTGHTGYGFPSLYNPESVDVPLNAARPLRYMDEFYTVTQGEVYYATELLNQLEGLQRGPAGNTGLAAAISLAREMPEDQIIVVEESEYTGAGKAHTAQLTFAEDHGVDVRIGTHEEEIPGTNIIIPASPADIKTIPVDLEQMRREYLKVNVKQRGIDDLTPEETAYLAAEMNMDTAGVKKMLEELHISVA</sequence>
<dbReference type="RefSeq" id="WP_006444713.1">
    <property type="nucleotide sequence ID" value="NZ_CP036524.1"/>
</dbReference>
<dbReference type="Pfam" id="PF00291">
    <property type="entry name" value="PALP"/>
    <property type="match status" value="1"/>
</dbReference>
<accession>C0C5I2</accession>
<reference evidence="4" key="1">
    <citation type="submission" date="2009-02" db="EMBL/GenBank/DDBJ databases">
        <authorList>
            <person name="Fulton L."/>
            <person name="Clifton S."/>
            <person name="Fulton B."/>
            <person name="Xu J."/>
            <person name="Minx P."/>
            <person name="Pepin K.H."/>
            <person name="Johnson M."/>
            <person name="Bhonagiri V."/>
            <person name="Nash W.E."/>
            <person name="Mardis E.R."/>
            <person name="Wilson R.K."/>
        </authorList>
    </citation>
    <scope>NUCLEOTIDE SEQUENCE [LARGE SCALE GENOMIC DNA]</scope>
    <source>
        <strain evidence="4">DSM 15053</strain>
    </source>
</reference>
<dbReference type="Proteomes" id="UP000004893">
    <property type="component" value="Unassembled WGS sequence"/>
</dbReference>
<evidence type="ECO:0000313" key="4">
    <source>
        <dbReference type="EMBL" id="EEG72366.1"/>
    </source>
</evidence>
<feature type="domain" description="Tryptophan synthase beta chain-like PALP" evidence="3">
    <location>
        <begin position="59"/>
        <end position="365"/>
    </location>
</feature>
<proteinExistence type="predicted"/>
<dbReference type="InterPro" id="IPR053471">
    <property type="entry name" value="AKP_thiolase_beta"/>
</dbReference>
<dbReference type="STRING" id="553973.CLOHYLEM_07368"/>
<dbReference type="OrthoDB" id="9778118at2"/>
<gene>
    <name evidence="4" type="ORF">CLOHYLEM_07368</name>
</gene>
<dbReference type="PANTHER" id="PTHR10314">
    <property type="entry name" value="CYSTATHIONINE BETA-SYNTHASE"/>
    <property type="match status" value="1"/>
</dbReference>
<dbReference type="InterPro" id="IPR036052">
    <property type="entry name" value="TrpB-like_PALP_sf"/>
</dbReference>
<keyword evidence="2" id="KW-0663">Pyridoxal phosphate</keyword>
<dbReference type="SUPFAM" id="SSF53686">
    <property type="entry name" value="Tryptophan synthase beta subunit-like PLP-dependent enzymes"/>
    <property type="match status" value="1"/>
</dbReference>
<protein>
    <submittedName>
        <fullName evidence="4">Pyridoxal-phosphate dependent protein</fullName>
    </submittedName>
</protein>
<dbReference type="EMBL" id="ABYI02000041">
    <property type="protein sequence ID" value="EEG72366.1"/>
    <property type="molecule type" value="Genomic_DNA"/>
</dbReference>
<reference evidence="4" key="2">
    <citation type="submission" date="2013-06" db="EMBL/GenBank/DDBJ databases">
        <title>Draft genome sequence of Clostridium hylemonae (DSM 15053).</title>
        <authorList>
            <person name="Sudarsanam P."/>
            <person name="Ley R."/>
            <person name="Guruge J."/>
            <person name="Turnbaugh P.J."/>
            <person name="Mahowald M."/>
            <person name="Liep D."/>
            <person name="Gordon J."/>
        </authorList>
    </citation>
    <scope>NUCLEOTIDE SEQUENCE</scope>
    <source>
        <strain evidence="4">DSM 15053</strain>
    </source>
</reference>
<dbReference type="InterPro" id="IPR001926">
    <property type="entry name" value="TrpB-like_PALP"/>
</dbReference>
<comment type="cofactor">
    <cofactor evidence="1">
        <name>pyridoxal 5'-phosphate</name>
        <dbReference type="ChEBI" id="CHEBI:597326"/>
    </cofactor>
</comment>
<organism evidence="4 5">
    <name type="scientific">[Clostridium] hylemonae DSM 15053</name>
    <dbReference type="NCBI Taxonomy" id="553973"/>
    <lineage>
        <taxon>Bacteria</taxon>
        <taxon>Bacillati</taxon>
        <taxon>Bacillota</taxon>
        <taxon>Clostridia</taxon>
        <taxon>Lachnospirales</taxon>
        <taxon>Lachnospiraceae</taxon>
    </lineage>
</organism>
<dbReference type="InterPro" id="IPR050214">
    <property type="entry name" value="Cys_Synth/Cystath_Beta-Synth"/>
</dbReference>
<evidence type="ECO:0000256" key="1">
    <source>
        <dbReference type="ARBA" id="ARBA00001933"/>
    </source>
</evidence>
<evidence type="ECO:0000313" key="5">
    <source>
        <dbReference type="Proteomes" id="UP000004893"/>
    </source>
</evidence>
<comment type="caution">
    <text evidence="4">The sequence shown here is derived from an EMBL/GenBank/DDBJ whole genome shotgun (WGS) entry which is preliminary data.</text>
</comment>
<name>C0C5I2_9FIRM</name>
<keyword evidence="5" id="KW-1185">Reference proteome</keyword>
<dbReference type="HOGENOM" id="CLU_577286_0_0_9"/>
<dbReference type="Gene3D" id="3.40.50.1100">
    <property type="match status" value="2"/>
</dbReference>
<evidence type="ECO:0000259" key="3">
    <source>
        <dbReference type="Pfam" id="PF00291"/>
    </source>
</evidence>
<dbReference type="AlphaFoldDB" id="C0C5I2"/>